<dbReference type="Gene3D" id="3.80.10.10">
    <property type="entry name" value="Ribonuclease Inhibitor"/>
    <property type="match status" value="1"/>
</dbReference>
<comment type="caution">
    <text evidence="1">The sequence shown here is derived from an EMBL/GenBank/DDBJ whole genome shotgun (WGS) entry which is preliminary data.</text>
</comment>
<gene>
    <name evidence="1" type="ORF">T459_28097</name>
</gene>
<evidence type="ECO:0000313" key="2">
    <source>
        <dbReference type="Proteomes" id="UP000222542"/>
    </source>
</evidence>
<name>A0A2G2YFW2_CAPAN</name>
<dbReference type="AlphaFoldDB" id="A0A2G2YFW2"/>
<proteinExistence type="predicted"/>
<protein>
    <submittedName>
        <fullName evidence="1">Uncharacterized protein</fullName>
    </submittedName>
</protein>
<sequence>MRHTLRSLYIVGVNTCGFLCLSKSEILDNSNSPSDWNLPYNDDKKIHARSWSDVKCNENGSMIIDLKLVELNLSYNSFYGELPVGIFNNSFIGPLPKDAPKIESFQVQQISAVFMIPMDYSSVVTGVEDNEYGEEKSFKRDDPNTDNPFIEELVKTFSIDHYPVRMQCDDATDLTGDLVVKESCFGQYLDLAEDNNACFQMKMVYDPLKHKFMYKNKDKMDEVDVTATAEEHNITVDNPSTVSKDEKK</sequence>
<reference evidence="1 2" key="2">
    <citation type="journal article" date="2017" name="Genome Biol.">
        <title>New reference genome sequences of hot pepper reveal the massive evolution of plant disease-resistance genes by retroduplication.</title>
        <authorList>
            <person name="Kim S."/>
            <person name="Park J."/>
            <person name="Yeom S.I."/>
            <person name="Kim Y.M."/>
            <person name="Seo E."/>
            <person name="Kim K.T."/>
            <person name="Kim M.S."/>
            <person name="Lee J.M."/>
            <person name="Cheong K."/>
            <person name="Shin H.S."/>
            <person name="Kim S.B."/>
            <person name="Han K."/>
            <person name="Lee J."/>
            <person name="Park M."/>
            <person name="Lee H.A."/>
            <person name="Lee H.Y."/>
            <person name="Lee Y."/>
            <person name="Oh S."/>
            <person name="Lee J.H."/>
            <person name="Choi E."/>
            <person name="Choi E."/>
            <person name="Lee S.E."/>
            <person name="Jeon J."/>
            <person name="Kim H."/>
            <person name="Choi G."/>
            <person name="Song H."/>
            <person name="Lee J."/>
            <person name="Lee S.C."/>
            <person name="Kwon J.K."/>
            <person name="Lee H.Y."/>
            <person name="Koo N."/>
            <person name="Hong Y."/>
            <person name="Kim R.W."/>
            <person name="Kang W.H."/>
            <person name="Huh J.H."/>
            <person name="Kang B.C."/>
            <person name="Yang T.J."/>
            <person name="Lee Y.H."/>
            <person name="Bennetzen J.L."/>
            <person name="Choi D."/>
        </authorList>
    </citation>
    <scope>NUCLEOTIDE SEQUENCE [LARGE SCALE GENOMIC DNA]</scope>
    <source>
        <strain evidence="2">cv. CM334</strain>
    </source>
</reference>
<keyword evidence="2" id="KW-1185">Reference proteome</keyword>
<dbReference type="InterPro" id="IPR032675">
    <property type="entry name" value="LRR_dom_sf"/>
</dbReference>
<accession>A0A2G2YFW2</accession>
<organism evidence="1 2">
    <name type="scientific">Capsicum annuum</name>
    <name type="common">Capsicum pepper</name>
    <dbReference type="NCBI Taxonomy" id="4072"/>
    <lineage>
        <taxon>Eukaryota</taxon>
        <taxon>Viridiplantae</taxon>
        <taxon>Streptophyta</taxon>
        <taxon>Embryophyta</taxon>
        <taxon>Tracheophyta</taxon>
        <taxon>Spermatophyta</taxon>
        <taxon>Magnoliopsida</taxon>
        <taxon>eudicotyledons</taxon>
        <taxon>Gunneridae</taxon>
        <taxon>Pentapetalae</taxon>
        <taxon>asterids</taxon>
        <taxon>lamiids</taxon>
        <taxon>Solanales</taxon>
        <taxon>Solanaceae</taxon>
        <taxon>Solanoideae</taxon>
        <taxon>Capsiceae</taxon>
        <taxon>Capsicum</taxon>
    </lineage>
</organism>
<reference evidence="1 2" key="1">
    <citation type="journal article" date="2014" name="Nat. Genet.">
        <title>Genome sequence of the hot pepper provides insights into the evolution of pungency in Capsicum species.</title>
        <authorList>
            <person name="Kim S."/>
            <person name="Park M."/>
            <person name="Yeom S.I."/>
            <person name="Kim Y.M."/>
            <person name="Lee J.M."/>
            <person name="Lee H.A."/>
            <person name="Seo E."/>
            <person name="Choi J."/>
            <person name="Cheong K."/>
            <person name="Kim K.T."/>
            <person name="Jung K."/>
            <person name="Lee G.W."/>
            <person name="Oh S.K."/>
            <person name="Bae C."/>
            <person name="Kim S.B."/>
            <person name="Lee H.Y."/>
            <person name="Kim S.Y."/>
            <person name="Kim M.S."/>
            <person name="Kang B.C."/>
            <person name="Jo Y.D."/>
            <person name="Yang H.B."/>
            <person name="Jeong H.J."/>
            <person name="Kang W.H."/>
            <person name="Kwon J.K."/>
            <person name="Shin C."/>
            <person name="Lim J.Y."/>
            <person name="Park J.H."/>
            <person name="Huh J.H."/>
            <person name="Kim J.S."/>
            <person name="Kim B.D."/>
            <person name="Cohen O."/>
            <person name="Paran I."/>
            <person name="Suh M.C."/>
            <person name="Lee S.B."/>
            <person name="Kim Y.K."/>
            <person name="Shin Y."/>
            <person name="Noh S.J."/>
            <person name="Park J."/>
            <person name="Seo Y.S."/>
            <person name="Kwon S.Y."/>
            <person name="Kim H.A."/>
            <person name="Park J.M."/>
            <person name="Kim H.J."/>
            <person name="Choi S.B."/>
            <person name="Bosland P.W."/>
            <person name="Reeves G."/>
            <person name="Jo S.H."/>
            <person name="Lee B.W."/>
            <person name="Cho H.T."/>
            <person name="Choi H.S."/>
            <person name="Lee M.S."/>
            <person name="Yu Y."/>
            <person name="Do Choi Y."/>
            <person name="Park B.S."/>
            <person name="van Deynze A."/>
            <person name="Ashrafi H."/>
            <person name="Hill T."/>
            <person name="Kim W.T."/>
            <person name="Pai H.S."/>
            <person name="Ahn H.K."/>
            <person name="Yeam I."/>
            <person name="Giovannoni J.J."/>
            <person name="Rose J.K."/>
            <person name="Sorensen I."/>
            <person name="Lee S.J."/>
            <person name="Kim R.W."/>
            <person name="Choi I.Y."/>
            <person name="Choi B.S."/>
            <person name="Lim J.S."/>
            <person name="Lee Y.H."/>
            <person name="Choi D."/>
        </authorList>
    </citation>
    <scope>NUCLEOTIDE SEQUENCE [LARGE SCALE GENOMIC DNA]</scope>
    <source>
        <strain evidence="2">cv. CM334</strain>
    </source>
</reference>
<dbReference type="EMBL" id="AYRZ02000011">
    <property type="protein sequence ID" value="PHT68610.1"/>
    <property type="molecule type" value="Genomic_DNA"/>
</dbReference>
<dbReference type="Gramene" id="PHT68610">
    <property type="protein sequence ID" value="PHT68610"/>
    <property type="gene ID" value="T459_28097"/>
</dbReference>
<evidence type="ECO:0000313" key="1">
    <source>
        <dbReference type="EMBL" id="PHT68610.1"/>
    </source>
</evidence>
<dbReference type="Proteomes" id="UP000222542">
    <property type="component" value="Unassembled WGS sequence"/>
</dbReference>